<dbReference type="GO" id="GO:0031405">
    <property type="term" value="F:lipoic acid binding"/>
    <property type="evidence" value="ECO:0007669"/>
    <property type="project" value="TreeGrafter"/>
</dbReference>
<dbReference type="InterPro" id="IPR011053">
    <property type="entry name" value="Single_hybrid_motif"/>
</dbReference>
<reference evidence="14 15" key="1">
    <citation type="submission" date="2014-06" db="EMBL/GenBank/DDBJ databases">
        <title>Whole Genome Sequences of Three Symbiotic Endozoicomonas Bacteria.</title>
        <authorList>
            <person name="Neave M.J."/>
            <person name="Apprill A."/>
            <person name="Voolstra C.R."/>
        </authorList>
    </citation>
    <scope>NUCLEOTIDE SEQUENCE [LARGE SCALE GENOMIC DNA]</scope>
    <source>
        <strain evidence="14 15">DSM 25634</strain>
    </source>
</reference>
<evidence type="ECO:0000256" key="2">
    <source>
        <dbReference type="ARBA" id="ARBA00007317"/>
    </source>
</evidence>
<keyword evidence="6 10" id="KW-0450">Lipoyl</keyword>
<evidence type="ECO:0000256" key="9">
    <source>
        <dbReference type="ARBA" id="ARBA00048370"/>
    </source>
</evidence>
<feature type="region of interest" description="Disordered" evidence="11">
    <location>
        <begin position="358"/>
        <end position="378"/>
    </location>
</feature>
<keyword evidence="15" id="KW-1185">Reference proteome</keyword>
<dbReference type="Gene3D" id="4.10.320.10">
    <property type="entry name" value="E3-binding domain"/>
    <property type="match status" value="1"/>
</dbReference>
<dbReference type="Gene3D" id="3.30.559.10">
    <property type="entry name" value="Chloramphenicol acetyltransferase-like domain"/>
    <property type="match status" value="1"/>
</dbReference>
<feature type="domain" description="Lipoyl-binding" evidence="12">
    <location>
        <begin position="224"/>
        <end position="297"/>
    </location>
</feature>
<dbReference type="SUPFAM" id="SSF51230">
    <property type="entry name" value="Single hybrid motif"/>
    <property type="match status" value="3"/>
</dbReference>
<evidence type="ECO:0000256" key="3">
    <source>
        <dbReference type="ARBA" id="ARBA00011484"/>
    </source>
</evidence>
<keyword evidence="7 10" id="KW-0012">Acyltransferase</keyword>
<dbReference type="PANTHER" id="PTHR43178:SF2">
    <property type="entry name" value="DIHYDROLIPOYLLYSINE-RESIDUE ACETYLTRANSFERASE COMPONENT OF PYRUVATE DEHYDROGENASE COMPLEX"/>
    <property type="match status" value="1"/>
</dbReference>
<dbReference type="GO" id="GO:0005737">
    <property type="term" value="C:cytoplasm"/>
    <property type="evidence" value="ECO:0007669"/>
    <property type="project" value="TreeGrafter"/>
</dbReference>
<keyword evidence="5" id="KW-0677">Repeat</keyword>
<dbReference type="InterPro" id="IPR003016">
    <property type="entry name" value="2-oxoA_DH_lipoyl-BS"/>
</dbReference>
<dbReference type="eggNOG" id="COG0508">
    <property type="taxonomic scope" value="Bacteria"/>
</dbReference>
<dbReference type="GO" id="GO:0006086">
    <property type="term" value="P:pyruvate decarboxylation to acetyl-CoA"/>
    <property type="evidence" value="ECO:0007669"/>
    <property type="project" value="TreeGrafter"/>
</dbReference>
<comment type="subunit">
    <text evidence="3">Forms a 24-polypeptide structural core with octahedral symmetry.</text>
</comment>
<evidence type="ECO:0000256" key="7">
    <source>
        <dbReference type="ARBA" id="ARBA00023315"/>
    </source>
</evidence>
<dbReference type="InterPro" id="IPR000089">
    <property type="entry name" value="Biotin_lipoyl"/>
</dbReference>
<dbReference type="Proteomes" id="UP000028073">
    <property type="component" value="Unassembled WGS sequence"/>
</dbReference>
<evidence type="ECO:0000259" key="12">
    <source>
        <dbReference type="PROSITE" id="PS50968"/>
    </source>
</evidence>
<accession>A0A081NIK4</accession>
<dbReference type="SUPFAM" id="SSF52777">
    <property type="entry name" value="CoA-dependent acyltransferases"/>
    <property type="match status" value="1"/>
</dbReference>
<evidence type="ECO:0000256" key="11">
    <source>
        <dbReference type="SAM" id="MobiDB-lite"/>
    </source>
</evidence>
<dbReference type="InterPro" id="IPR036625">
    <property type="entry name" value="E3-bd_dom_sf"/>
</dbReference>
<evidence type="ECO:0000313" key="15">
    <source>
        <dbReference type="Proteomes" id="UP000028073"/>
    </source>
</evidence>
<name>A0A081NIK4_9GAMM</name>
<protein>
    <recommendedName>
        <fullName evidence="10">Dihydrolipoamide acetyltransferase component of pyruvate dehydrogenase complex</fullName>
        <ecNumber evidence="10">2.3.1.-</ecNumber>
    </recommendedName>
</protein>
<evidence type="ECO:0000256" key="6">
    <source>
        <dbReference type="ARBA" id="ARBA00022823"/>
    </source>
</evidence>
<dbReference type="FunFam" id="3.30.559.10:FF:000004">
    <property type="entry name" value="Acetyltransferase component of pyruvate dehydrogenase complex"/>
    <property type="match status" value="1"/>
</dbReference>
<comment type="similarity">
    <text evidence="2 10">Belongs to the 2-oxoacid dehydrogenase family.</text>
</comment>
<dbReference type="GO" id="GO:0004742">
    <property type="term" value="F:dihydrolipoyllysine-residue acetyltransferase activity"/>
    <property type="evidence" value="ECO:0007669"/>
    <property type="project" value="UniProtKB-EC"/>
</dbReference>
<dbReference type="Pfam" id="PF02817">
    <property type="entry name" value="E3_binding"/>
    <property type="match status" value="1"/>
</dbReference>
<dbReference type="PANTHER" id="PTHR43178">
    <property type="entry name" value="DIHYDROLIPOAMIDE ACETYLTRANSFERASE COMPONENT OF PYRUVATE DEHYDROGENASE COMPLEX"/>
    <property type="match status" value="1"/>
</dbReference>
<dbReference type="AlphaFoldDB" id="A0A081NIK4"/>
<dbReference type="Pfam" id="PF00364">
    <property type="entry name" value="Biotin_lipoyl"/>
    <property type="match status" value="3"/>
</dbReference>
<proteinExistence type="inferred from homology"/>
<dbReference type="InterPro" id="IPR050743">
    <property type="entry name" value="2-oxoacid_DH_E2_comp"/>
</dbReference>
<feature type="domain" description="Lipoyl-binding" evidence="12">
    <location>
        <begin position="114"/>
        <end position="187"/>
    </location>
</feature>
<evidence type="ECO:0000256" key="8">
    <source>
        <dbReference type="ARBA" id="ARBA00025211"/>
    </source>
</evidence>
<dbReference type="InterPro" id="IPR001078">
    <property type="entry name" value="2-oxoacid_DH_actylTfrase"/>
</dbReference>
<dbReference type="Pfam" id="PF00198">
    <property type="entry name" value="2-oxoacid_dh"/>
    <property type="match status" value="1"/>
</dbReference>
<evidence type="ECO:0000256" key="1">
    <source>
        <dbReference type="ARBA" id="ARBA00001938"/>
    </source>
</evidence>
<organism evidence="14 15">
    <name type="scientific">Endozoicomonas numazuensis</name>
    <dbReference type="NCBI Taxonomy" id="1137799"/>
    <lineage>
        <taxon>Bacteria</taxon>
        <taxon>Pseudomonadati</taxon>
        <taxon>Pseudomonadota</taxon>
        <taxon>Gammaproteobacteria</taxon>
        <taxon>Oceanospirillales</taxon>
        <taxon>Endozoicomonadaceae</taxon>
        <taxon>Endozoicomonas</taxon>
    </lineage>
</organism>
<dbReference type="EC" id="2.3.1.-" evidence="10"/>
<evidence type="ECO:0000259" key="13">
    <source>
        <dbReference type="PROSITE" id="PS51826"/>
    </source>
</evidence>
<evidence type="ECO:0000256" key="4">
    <source>
        <dbReference type="ARBA" id="ARBA00022679"/>
    </source>
</evidence>
<comment type="catalytic activity">
    <reaction evidence="9">
        <text>N(6)-[(R)-dihydrolipoyl]-L-lysyl-[protein] + acetyl-CoA = N(6)-[(R)-S(8)-acetyldihydrolipoyl]-L-lysyl-[protein] + CoA</text>
        <dbReference type="Rhea" id="RHEA:17017"/>
        <dbReference type="Rhea" id="RHEA-COMP:10475"/>
        <dbReference type="Rhea" id="RHEA-COMP:10478"/>
        <dbReference type="ChEBI" id="CHEBI:57287"/>
        <dbReference type="ChEBI" id="CHEBI:57288"/>
        <dbReference type="ChEBI" id="CHEBI:83100"/>
        <dbReference type="ChEBI" id="CHEBI:83111"/>
        <dbReference type="EC" id="2.3.1.12"/>
    </reaction>
</comment>
<dbReference type="SUPFAM" id="SSF47005">
    <property type="entry name" value="Peripheral subunit-binding domain of 2-oxo acid dehydrogenase complex"/>
    <property type="match status" value="1"/>
</dbReference>
<dbReference type="RefSeq" id="WP_034835434.1">
    <property type="nucleotide sequence ID" value="NZ_JOKH01000002.1"/>
</dbReference>
<dbReference type="Gene3D" id="2.40.50.100">
    <property type="match status" value="3"/>
</dbReference>
<feature type="domain" description="Lipoyl-binding" evidence="12">
    <location>
        <begin position="3"/>
        <end position="76"/>
    </location>
</feature>
<sequence>MSDEIIKVPDIGSGSAEVIEICVAPGDSVSADDSLIVLESDKASMEVPAPRDGKITEIMLKVGDSVSEGDDMLKMAAAGTAVEAAPAPAPVTQPASAPAPVAPAAPVAAAASSIQEVLIPDIGAENVPVIEICVAVGDVISEEDSLVVLESDKATMEVPSPFSGVVKEICVKEGDEMNQGDLVVRVETTGGVAAAAPQAQAPQAAAPAPTAAPAPVAAPVAGGVQEVTVPDIGAEDVPVIEICIAVGDEVAEEDSLIVLESDKATMEVPSPFSGVVKEICVKEGDKLSQGHLIVKVETKGGAAAPAPVAAPVAGGVQEVTVPDIGAEDVPVKEICVKEGDKLSQGHLIVKVETKGGAAAPAPAPQAAAPAPAPAAKAPAAPAPAKNLVELEKANRNFHAGPAVRRLAREFGVNLELVKGTGPRSRILKEDVQAFVKAKLAEANKPQAATGGAGIPPVPAQDYAKWGEIEEKALNRLRKVAAQNFQRSWLNVPHVTQFDEADITELEAFRKANKALAEVQGTKLTPLPFFLKAVAYVLKEMPIFCSSLSEDGESVIYKKYINIGVAVDTPDGLLVPVIKNVDQKGIWDLSRECIELAGKARDKKLKPAEMQGGCFTISSLGSVGGTAFTPIVNAPEVAILGISKASMKPVWNGKDFDARLMCPLSLSYDHRVVNGADAARFTTMLGSLLADIRRLLL</sequence>
<evidence type="ECO:0000256" key="5">
    <source>
        <dbReference type="ARBA" id="ARBA00022737"/>
    </source>
</evidence>
<dbReference type="OrthoDB" id="9805770at2"/>
<evidence type="ECO:0000313" key="14">
    <source>
        <dbReference type="EMBL" id="KEQ18277.1"/>
    </source>
</evidence>
<dbReference type="STRING" id="1137799.GZ78_12185"/>
<comment type="cofactor">
    <cofactor evidence="1 10">
        <name>(R)-lipoate</name>
        <dbReference type="ChEBI" id="CHEBI:83088"/>
    </cofactor>
</comment>
<dbReference type="InterPro" id="IPR023213">
    <property type="entry name" value="CAT-like_dom_sf"/>
</dbReference>
<dbReference type="EMBL" id="JOKH01000002">
    <property type="protein sequence ID" value="KEQ18277.1"/>
    <property type="molecule type" value="Genomic_DNA"/>
</dbReference>
<evidence type="ECO:0000256" key="10">
    <source>
        <dbReference type="RuleBase" id="RU003423"/>
    </source>
</evidence>
<dbReference type="FunFam" id="2.40.50.100:FF:000009">
    <property type="entry name" value="Acetyltransferase component of pyruvate dehydrogenase complex"/>
    <property type="match status" value="1"/>
</dbReference>
<dbReference type="PROSITE" id="PS00189">
    <property type="entry name" value="LIPOYL"/>
    <property type="match status" value="3"/>
</dbReference>
<comment type="caution">
    <text evidence="14">The sequence shown here is derived from an EMBL/GenBank/DDBJ whole genome shotgun (WGS) entry which is preliminary data.</text>
</comment>
<dbReference type="CDD" id="cd06849">
    <property type="entry name" value="lipoyl_domain"/>
    <property type="match status" value="3"/>
</dbReference>
<comment type="function">
    <text evidence="8">The pyruvate dehydrogenase complex catalyzes the overall conversion of pyruvate to acetyl-CoA and CO(2). It contains multiple copies of three enzymatic components: pyruvate dehydrogenase (E1), dihydrolipoamide acetyltransferase (E2) and lipoamide dehydrogenase (E3).</text>
</comment>
<dbReference type="PROSITE" id="PS50968">
    <property type="entry name" value="BIOTINYL_LIPOYL"/>
    <property type="match status" value="3"/>
</dbReference>
<keyword evidence="4 10" id="KW-0808">Transferase</keyword>
<feature type="domain" description="Peripheral subunit-binding (PSBD)" evidence="13">
    <location>
        <begin position="398"/>
        <end position="435"/>
    </location>
</feature>
<gene>
    <name evidence="14" type="ORF">GZ78_12185</name>
</gene>
<dbReference type="PROSITE" id="PS51826">
    <property type="entry name" value="PSBD"/>
    <property type="match status" value="1"/>
</dbReference>
<dbReference type="InterPro" id="IPR004167">
    <property type="entry name" value="PSBD"/>
</dbReference>